<organism evidence="7 8">
    <name type="scientific">Blastocystis sp. subtype 1 (strain ATCC 50177 / NandII)</name>
    <dbReference type="NCBI Taxonomy" id="478820"/>
    <lineage>
        <taxon>Eukaryota</taxon>
        <taxon>Sar</taxon>
        <taxon>Stramenopiles</taxon>
        <taxon>Bigyra</taxon>
        <taxon>Opalozoa</taxon>
        <taxon>Opalinata</taxon>
        <taxon>Blastocystidae</taxon>
        <taxon>Blastocystis</taxon>
    </lineage>
</organism>
<dbReference type="PROSITE" id="PS00018">
    <property type="entry name" value="EF_HAND_1"/>
    <property type="match status" value="2"/>
</dbReference>
<dbReference type="OrthoDB" id="191686at2759"/>
<keyword evidence="8" id="KW-1185">Reference proteome</keyword>
<dbReference type="InterPro" id="IPR051426">
    <property type="entry name" value="Peflin/Sorcin_CaBP"/>
</dbReference>
<dbReference type="GO" id="GO:0005737">
    <property type="term" value="C:cytoplasm"/>
    <property type="evidence" value="ECO:0007669"/>
    <property type="project" value="UniProtKB-SubCell"/>
</dbReference>
<dbReference type="Pfam" id="PF23548">
    <property type="entry name" value="Zn_ribbon_FGT1_2"/>
    <property type="match status" value="1"/>
</dbReference>
<evidence type="ECO:0000256" key="4">
    <source>
        <dbReference type="ARBA" id="ARBA00022737"/>
    </source>
</evidence>
<accession>A0A196SGK1</accession>
<dbReference type="PROSITE" id="PS50222">
    <property type="entry name" value="EF_HAND_2"/>
    <property type="match status" value="3"/>
</dbReference>
<dbReference type="STRING" id="478820.A0A196SGK1"/>
<dbReference type="InterPro" id="IPR018247">
    <property type="entry name" value="EF_Hand_1_Ca_BS"/>
</dbReference>
<feature type="domain" description="EF-hand" evidence="6">
    <location>
        <begin position="151"/>
        <end position="186"/>
    </location>
</feature>
<keyword evidence="2" id="KW-0963">Cytoplasm</keyword>
<dbReference type="InterPro" id="IPR057025">
    <property type="entry name" value="Znr_FGT1_2"/>
</dbReference>
<dbReference type="PANTHER" id="PTHR46212">
    <property type="entry name" value="PEFLIN"/>
    <property type="match status" value="1"/>
</dbReference>
<dbReference type="EMBL" id="LXWW01000139">
    <property type="protein sequence ID" value="OAO15446.1"/>
    <property type="molecule type" value="Genomic_DNA"/>
</dbReference>
<evidence type="ECO:0000259" key="6">
    <source>
        <dbReference type="PROSITE" id="PS50222"/>
    </source>
</evidence>
<dbReference type="GO" id="GO:0048306">
    <property type="term" value="F:calcium-dependent protein binding"/>
    <property type="evidence" value="ECO:0007669"/>
    <property type="project" value="UniProtKB-ARBA"/>
</dbReference>
<feature type="domain" description="EF-hand" evidence="6">
    <location>
        <begin position="49"/>
        <end position="84"/>
    </location>
</feature>
<evidence type="ECO:0000313" key="7">
    <source>
        <dbReference type="EMBL" id="OAO15446.1"/>
    </source>
</evidence>
<reference evidence="7 8" key="1">
    <citation type="submission" date="2016-05" db="EMBL/GenBank/DDBJ databases">
        <title>Nuclear genome of Blastocystis sp. subtype 1 NandII.</title>
        <authorList>
            <person name="Gentekaki E."/>
            <person name="Curtis B."/>
            <person name="Stairs C."/>
            <person name="Eme L."/>
            <person name="Herman E."/>
            <person name="Klimes V."/>
            <person name="Arias M.C."/>
            <person name="Elias M."/>
            <person name="Hilliou F."/>
            <person name="Klute M."/>
            <person name="Malik S.-B."/>
            <person name="Pightling A."/>
            <person name="Rachubinski R."/>
            <person name="Salas D."/>
            <person name="Schlacht A."/>
            <person name="Suga H."/>
            <person name="Archibald J."/>
            <person name="Ball S.G."/>
            <person name="Clark G."/>
            <person name="Dacks J."/>
            <person name="Van Der Giezen M."/>
            <person name="Tsaousis A."/>
            <person name="Roger A."/>
        </authorList>
    </citation>
    <scope>NUCLEOTIDE SEQUENCE [LARGE SCALE GENOMIC DNA]</scope>
    <source>
        <strain evidence="8">ATCC 50177 / NandII</strain>
    </source>
</reference>
<gene>
    <name evidence="7" type="ORF">AV274_2785</name>
</gene>
<sequence>MNNSSNIHVNCPSCHALLEIPSHVRNFQCPVCTRTAALNPTPSQASQTSIANNAYALFQSVDINKNGFLDCQELQSALSSGGIPFSLQTVNILLAKHDRERNGQLGFEEFKSLLDEVWKWKSAFDYFDTDKSGAIDFQELQEALSQIGITLSPSTFQTVFFSSDIDRSGSIQLDQFIKAFACEGSKA</sequence>
<dbReference type="Proteomes" id="UP000078348">
    <property type="component" value="Unassembled WGS sequence"/>
</dbReference>
<dbReference type="InterPro" id="IPR002048">
    <property type="entry name" value="EF_hand_dom"/>
</dbReference>
<dbReference type="SMART" id="SM00054">
    <property type="entry name" value="EFh"/>
    <property type="match status" value="4"/>
</dbReference>
<name>A0A196SGK1_BLAHN</name>
<dbReference type="GO" id="GO:0005509">
    <property type="term" value="F:calcium ion binding"/>
    <property type="evidence" value="ECO:0007669"/>
    <property type="project" value="InterPro"/>
</dbReference>
<comment type="subcellular location">
    <subcellularLocation>
        <location evidence="1">Cytoplasm</location>
    </subcellularLocation>
</comment>
<dbReference type="Pfam" id="PF13499">
    <property type="entry name" value="EF-hand_7"/>
    <property type="match status" value="2"/>
</dbReference>
<dbReference type="SUPFAM" id="SSF47473">
    <property type="entry name" value="EF-hand"/>
    <property type="match status" value="1"/>
</dbReference>
<evidence type="ECO:0000256" key="5">
    <source>
        <dbReference type="ARBA" id="ARBA00022837"/>
    </source>
</evidence>
<evidence type="ECO:0000256" key="3">
    <source>
        <dbReference type="ARBA" id="ARBA00022723"/>
    </source>
</evidence>
<keyword evidence="4" id="KW-0677">Repeat</keyword>
<comment type="caution">
    <text evidence="7">The sequence shown here is derived from an EMBL/GenBank/DDBJ whole genome shotgun (WGS) entry which is preliminary data.</text>
</comment>
<dbReference type="InterPro" id="IPR011992">
    <property type="entry name" value="EF-hand-dom_pair"/>
</dbReference>
<feature type="domain" description="EF-hand" evidence="6">
    <location>
        <begin position="119"/>
        <end position="150"/>
    </location>
</feature>
<proteinExistence type="predicted"/>
<protein>
    <recommendedName>
        <fullName evidence="6">EF-hand domain-containing protein</fullName>
    </recommendedName>
</protein>
<dbReference type="Gene3D" id="1.10.238.10">
    <property type="entry name" value="EF-hand"/>
    <property type="match status" value="1"/>
</dbReference>
<evidence type="ECO:0000256" key="2">
    <source>
        <dbReference type="ARBA" id="ARBA00022490"/>
    </source>
</evidence>
<evidence type="ECO:0000313" key="8">
    <source>
        <dbReference type="Proteomes" id="UP000078348"/>
    </source>
</evidence>
<keyword evidence="3" id="KW-0479">Metal-binding</keyword>
<dbReference type="PANTHER" id="PTHR46212:SF3">
    <property type="entry name" value="GH27120P"/>
    <property type="match status" value="1"/>
</dbReference>
<dbReference type="AlphaFoldDB" id="A0A196SGK1"/>
<evidence type="ECO:0000256" key="1">
    <source>
        <dbReference type="ARBA" id="ARBA00004496"/>
    </source>
</evidence>
<keyword evidence="5" id="KW-0106">Calcium</keyword>